<proteinExistence type="predicted"/>
<dbReference type="Proteomes" id="UP000664332">
    <property type="component" value="Unassembled WGS sequence"/>
</dbReference>
<name>A0A939IXE7_9CORY</name>
<evidence type="ECO:0000313" key="3">
    <source>
        <dbReference type="Proteomes" id="UP000664332"/>
    </source>
</evidence>
<evidence type="ECO:0000259" key="1">
    <source>
        <dbReference type="Pfam" id="PF20464"/>
    </source>
</evidence>
<dbReference type="AlphaFoldDB" id="A0A939IXE7"/>
<sequence length="167" mass="18307">MSNDYTTDKEAAAIKLIDFGELWSGRADAVAGGDEIDEIDRRQFFTGLLTAYNVDPADMQKATAEAESYNSSGPANELDVLWPKRLVGRAVEPGSDLVEALNATLVEIPESADNPSLVVVTDFHRVCKLSLADDSETETIDVDKLHEHAEDFMALAFIEPEDDDEDD</sequence>
<comment type="caution">
    <text evidence="2">The sequence shown here is derived from an EMBL/GenBank/DDBJ whole genome shotgun (WGS) entry which is preliminary data.</text>
</comment>
<dbReference type="RefSeq" id="WP_207118341.1">
    <property type="nucleotide sequence ID" value="NZ_JAFLEQ010000005.1"/>
</dbReference>
<organism evidence="2 3">
    <name type="scientific">Corynebacterium mendelii</name>
    <dbReference type="NCBI Taxonomy" id="2765362"/>
    <lineage>
        <taxon>Bacteria</taxon>
        <taxon>Bacillati</taxon>
        <taxon>Actinomycetota</taxon>
        <taxon>Actinomycetes</taxon>
        <taxon>Mycobacteriales</taxon>
        <taxon>Corynebacteriaceae</taxon>
        <taxon>Corynebacterium</taxon>
    </lineage>
</organism>
<keyword evidence="3" id="KW-1185">Reference proteome</keyword>
<reference evidence="2" key="1">
    <citation type="submission" date="2021-03" db="EMBL/GenBank/DDBJ databases">
        <authorList>
            <person name="Sun Q."/>
        </authorList>
    </citation>
    <scope>NUCLEOTIDE SEQUENCE</scope>
    <source>
        <strain evidence="2">CCM 8862</strain>
    </source>
</reference>
<accession>A0A939IXE7</accession>
<gene>
    <name evidence="2" type="ORF">JZY06_02990</name>
</gene>
<feature type="domain" description="MmeI-like N-terminal" evidence="1">
    <location>
        <begin position="37"/>
        <end position="158"/>
    </location>
</feature>
<dbReference type="InterPro" id="IPR046817">
    <property type="entry name" value="MmeI_N"/>
</dbReference>
<evidence type="ECO:0000313" key="2">
    <source>
        <dbReference type="EMBL" id="MBN9643597.1"/>
    </source>
</evidence>
<dbReference type="EMBL" id="JAFLEQ010000005">
    <property type="protein sequence ID" value="MBN9643597.1"/>
    <property type="molecule type" value="Genomic_DNA"/>
</dbReference>
<protein>
    <recommendedName>
        <fullName evidence="1">MmeI-like N-terminal domain-containing protein</fullName>
    </recommendedName>
</protein>
<dbReference type="Pfam" id="PF20464">
    <property type="entry name" value="MmeI_N"/>
    <property type="match status" value="1"/>
</dbReference>